<dbReference type="AntiFam" id="ANF00259">
    <property type="entry name" value="Protein of unknown function (DUF1472)"/>
</dbReference>
<organism evidence="1">
    <name type="scientific">Salmonella enterica subsp. enterica serovar Kisarawe</name>
    <dbReference type="NCBI Taxonomy" id="2517242"/>
    <lineage>
        <taxon>Bacteria</taxon>
        <taxon>Pseudomonadati</taxon>
        <taxon>Pseudomonadota</taxon>
        <taxon>Gammaproteobacteria</taxon>
        <taxon>Enterobacterales</taxon>
        <taxon>Enterobacteriaceae</taxon>
        <taxon>Salmonella</taxon>
    </lineage>
</organism>
<comment type="caution">
    <text evidence="1">The sequence shown here is derived from an EMBL/GenBank/DDBJ whole genome shotgun (WGS) entry which is preliminary data.</text>
</comment>
<proteinExistence type="predicted"/>
<accession>A0A5X8YTR7</accession>
<sequence length="40" mass="4432">PCIPGFNARLLWMHGTARCRGQCDYGGFYASFKSATCAHH</sequence>
<protein>
    <submittedName>
        <fullName evidence="1">DUF1472 domain-containing protein</fullName>
    </submittedName>
</protein>
<evidence type="ECO:0000313" key="1">
    <source>
        <dbReference type="EMBL" id="ECB1989670.1"/>
    </source>
</evidence>
<gene>
    <name evidence="1" type="ORF">EVG56_25365</name>
</gene>
<name>A0A5X8YTR7_SALET</name>
<dbReference type="EMBL" id="AAHWUP010000087">
    <property type="protein sequence ID" value="ECB1989670.1"/>
    <property type="molecule type" value="Genomic_DNA"/>
</dbReference>
<feature type="non-terminal residue" evidence="1">
    <location>
        <position position="1"/>
    </location>
</feature>
<dbReference type="AlphaFoldDB" id="A0A5X8YTR7"/>
<reference evidence="1" key="1">
    <citation type="submission" date="2019-01" db="EMBL/GenBank/DDBJ databases">
        <authorList>
            <person name="Ashton P.M."/>
            <person name="Dallman T."/>
            <person name="Nair S."/>
            <person name="De Pinna E."/>
            <person name="Peters T."/>
            <person name="Grant K."/>
        </authorList>
    </citation>
    <scope>NUCLEOTIDE SEQUENCE</scope>
    <source>
        <strain evidence="1">508285</strain>
    </source>
</reference>